<dbReference type="AlphaFoldDB" id="A0A8S1QNJ4"/>
<name>A0A8S1QNJ4_PARPR</name>
<dbReference type="EMBL" id="CAJJDM010000189">
    <property type="protein sequence ID" value="CAD8116761.1"/>
    <property type="molecule type" value="Genomic_DNA"/>
</dbReference>
<gene>
    <name evidence="1" type="ORF">PPRIM_AZ9-3.1.T1800013</name>
</gene>
<comment type="caution">
    <text evidence="1">The sequence shown here is derived from an EMBL/GenBank/DDBJ whole genome shotgun (WGS) entry which is preliminary data.</text>
</comment>
<organism evidence="1 2">
    <name type="scientific">Paramecium primaurelia</name>
    <dbReference type="NCBI Taxonomy" id="5886"/>
    <lineage>
        <taxon>Eukaryota</taxon>
        <taxon>Sar</taxon>
        <taxon>Alveolata</taxon>
        <taxon>Ciliophora</taxon>
        <taxon>Intramacronucleata</taxon>
        <taxon>Oligohymenophorea</taxon>
        <taxon>Peniculida</taxon>
        <taxon>Parameciidae</taxon>
        <taxon>Paramecium</taxon>
    </lineage>
</organism>
<dbReference type="Proteomes" id="UP000688137">
    <property type="component" value="Unassembled WGS sequence"/>
</dbReference>
<evidence type="ECO:0000313" key="2">
    <source>
        <dbReference type="Proteomes" id="UP000688137"/>
    </source>
</evidence>
<protein>
    <submittedName>
        <fullName evidence="1">Uncharacterized protein</fullName>
    </submittedName>
</protein>
<proteinExistence type="predicted"/>
<accession>A0A8S1QNJ4</accession>
<keyword evidence="2" id="KW-1185">Reference proteome</keyword>
<sequence length="82" mass="9369">MEQIKLELALFPLVQRKIIDKTIGRKLILILQWDDKEFIGIDKKGQVGSKKRSIVVVEQSLQSQMIESITGNLIVYTPSKMV</sequence>
<evidence type="ECO:0000313" key="1">
    <source>
        <dbReference type="EMBL" id="CAD8116761.1"/>
    </source>
</evidence>
<reference evidence="1" key="1">
    <citation type="submission" date="2021-01" db="EMBL/GenBank/DDBJ databases">
        <authorList>
            <consortium name="Genoscope - CEA"/>
            <person name="William W."/>
        </authorList>
    </citation>
    <scope>NUCLEOTIDE SEQUENCE</scope>
</reference>